<evidence type="ECO:0008006" key="5">
    <source>
        <dbReference type="Google" id="ProtNLM"/>
    </source>
</evidence>
<keyword evidence="2" id="KW-0472">Membrane</keyword>
<comment type="caution">
    <text evidence="3">The sequence shown here is derived from an EMBL/GenBank/DDBJ whole genome shotgun (WGS) entry which is preliminary data.</text>
</comment>
<dbReference type="OrthoDB" id="8574696at2"/>
<dbReference type="RefSeq" id="WP_125321587.1">
    <property type="nucleotide sequence ID" value="NZ_AP024889.1"/>
</dbReference>
<keyword evidence="1" id="KW-0175">Coiled coil</keyword>
<keyword evidence="2" id="KW-1133">Transmembrane helix</keyword>
<keyword evidence="4" id="KW-1185">Reference proteome</keyword>
<sequence>MSSNVLNSRLSHVSSYLDVEGARPTSHRTAKEFNVSQVPLPKPHDVVSNLDLAVSANQEKYLSHHDDRNLDSKELVDKSAKLYKQAEKSGVDVAKSTFFKELFNVAIAGVGLGLAIAATVISGGLGIPLTAAAGVAFALAVSDAGCAAANWYKASHGGEGLRMGTDTLSNVVYALLEKMGVQDDRAEFWARATSSTLRLGLTIGTLFASTVSVPSTLGAATSAISTTKLAKAGVSATGSEILGFNLGSTHIAYGKAKNELNNHKKKVVETLDKSLMSMKEAAYKSEITKLNEFMSSKEAAHKNDITKFSEGQRELWNQKISAVREQFDSNFKNVSEQIEQLSNKLKSVEGGKKDVSDKVKLLMGENERLKRELEVLKASPIVPQEASKPSLDTTRSGDLQSPKIETSRVNPISLEYTFGGKNKEVNREHGYLHAISETGKKDFALEAKLSKYCAGEKDLEAIVSLQKPIAGLPEDVQSDYAQFDVYGEGVKTNELRKYMESNDLRLGTEQKQQLANQLIDMLKIMFTSKVSHRDLHMENIIIRQFDSEVRMQFIDFGRTVFGDDFNKHKYDDINYLFCKKGAHLGETVGRNLFAPVFSTLSPKNEEIRAKHYPLHKLIKHGNGTKSVADELEEIGNSMIKKLDNGQDVGAVFHSAQQAVSNLINEADQKS</sequence>
<reference evidence="3 4" key="1">
    <citation type="submission" date="2018-12" db="EMBL/GenBank/DDBJ databases">
        <title>Genomic taxonomy of the Vibrionaceae family.</title>
        <authorList>
            <person name="Gomez-Gil B."/>
            <person name="Enciso-Ibarra K."/>
        </authorList>
    </citation>
    <scope>NUCLEOTIDE SEQUENCE [LARGE SCALE GENOMIC DNA]</scope>
    <source>
        <strain evidence="3 4">CAIM 594</strain>
    </source>
</reference>
<feature type="coiled-coil region" evidence="1">
    <location>
        <begin position="324"/>
        <end position="379"/>
    </location>
</feature>
<dbReference type="Gene3D" id="1.10.510.10">
    <property type="entry name" value="Transferase(Phosphotransferase) domain 1"/>
    <property type="match status" value="1"/>
</dbReference>
<evidence type="ECO:0000256" key="1">
    <source>
        <dbReference type="SAM" id="Coils"/>
    </source>
</evidence>
<evidence type="ECO:0000313" key="3">
    <source>
        <dbReference type="EMBL" id="RSD30943.1"/>
    </source>
</evidence>
<name>A0A427U2R6_9VIBR</name>
<dbReference type="SUPFAM" id="SSF56112">
    <property type="entry name" value="Protein kinase-like (PK-like)"/>
    <property type="match status" value="1"/>
</dbReference>
<keyword evidence="2" id="KW-0812">Transmembrane</keyword>
<protein>
    <recommendedName>
        <fullName evidence="5">Protein kinase domain-containing protein</fullName>
    </recommendedName>
</protein>
<dbReference type="EMBL" id="RSFA01000047">
    <property type="protein sequence ID" value="RSD30943.1"/>
    <property type="molecule type" value="Genomic_DNA"/>
</dbReference>
<dbReference type="AlphaFoldDB" id="A0A427U2R6"/>
<accession>A0A427U2R6</accession>
<dbReference type="Proteomes" id="UP000269041">
    <property type="component" value="Unassembled WGS sequence"/>
</dbReference>
<evidence type="ECO:0000256" key="2">
    <source>
        <dbReference type="SAM" id="Phobius"/>
    </source>
</evidence>
<feature type="transmembrane region" description="Helical" evidence="2">
    <location>
        <begin position="102"/>
        <end position="125"/>
    </location>
</feature>
<proteinExistence type="predicted"/>
<dbReference type="InterPro" id="IPR011009">
    <property type="entry name" value="Kinase-like_dom_sf"/>
</dbReference>
<evidence type="ECO:0000313" key="4">
    <source>
        <dbReference type="Proteomes" id="UP000269041"/>
    </source>
</evidence>
<organism evidence="3 4">
    <name type="scientific">Vibrio pectenicida</name>
    <dbReference type="NCBI Taxonomy" id="62763"/>
    <lineage>
        <taxon>Bacteria</taxon>
        <taxon>Pseudomonadati</taxon>
        <taxon>Pseudomonadota</taxon>
        <taxon>Gammaproteobacteria</taxon>
        <taxon>Vibrionales</taxon>
        <taxon>Vibrionaceae</taxon>
        <taxon>Vibrio</taxon>
    </lineage>
</organism>
<dbReference type="Pfam" id="PF06293">
    <property type="entry name" value="Kdo"/>
    <property type="match status" value="1"/>
</dbReference>
<gene>
    <name evidence="3" type="ORF">EJA03_11300</name>
</gene>